<dbReference type="AlphaFoldDB" id="A0A1N6K7A4"/>
<keyword evidence="1" id="KW-0472">Membrane</keyword>
<sequence>MTRAWGIFWSLYMLFFAVPFPMILYYNIKSESADIDYSNPWVALGVLLVSIILWGILLWGYFYKWILSNFIAKRNFERLKQNGIPRTATILSSESVSQDVYDLTLSFKNLVNTEIIQKTAVNDGKPDEQRFEAGKKIDILIDKDMTSYPYFMFATSEAGIRKMIMTWTMLGWLALTALIIGYYVFSYKLESNGMGWRFISFYHPLFVCPIVMLGYRLFDKFISVFTANTDESMIIKFKGIRTSAKLLSASQTGTYINEQPMVRFELEFMDEHYKKHKASIKKLVDLLHLDVTRQEAVEIFYLKENPQQIAFASDLDEIIYA</sequence>
<feature type="transmembrane region" description="Helical" evidence="1">
    <location>
        <begin position="164"/>
        <end position="185"/>
    </location>
</feature>
<keyword evidence="1" id="KW-1133">Transmembrane helix</keyword>
<proteinExistence type="predicted"/>
<dbReference type="Proteomes" id="UP000185003">
    <property type="component" value="Unassembled WGS sequence"/>
</dbReference>
<dbReference type="RefSeq" id="WP_074242445.1">
    <property type="nucleotide sequence ID" value="NZ_FSRA01000002.1"/>
</dbReference>
<reference evidence="2 3" key="1">
    <citation type="submission" date="2016-11" db="EMBL/GenBank/DDBJ databases">
        <authorList>
            <person name="Jaros S."/>
            <person name="Januszkiewicz K."/>
            <person name="Wedrychowicz H."/>
        </authorList>
    </citation>
    <scope>NUCLEOTIDE SEQUENCE [LARGE SCALE GENOMIC DNA]</scope>
    <source>
        <strain evidence="2 3">DSM 24787</strain>
    </source>
</reference>
<dbReference type="STRING" id="536979.SAMN04488055_5188"/>
<evidence type="ECO:0000256" key="1">
    <source>
        <dbReference type="SAM" id="Phobius"/>
    </source>
</evidence>
<name>A0A1N6K7A4_9BACT</name>
<feature type="transmembrane region" description="Helical" evidence="1">
    <location>
        <begin position="40"/>
        <end position="63"/>
    </location>
</feature>
<keyword evidence="1" id="KW-0812">Transmembrane</keyword>
<accession>A0A1N6K7A4</accession>
<feature type="transmembrane region" description="Helical" evidence="1">
    <location>
        <begin position="7"/>
        <end position="28"/>
    </location>
</feature>
<evidence type="ECO:0000313" key="3">
    <source>
        <dbReference type="Proteomes" id="UP000185003"/>
    </source>
</evidence>
<dbReference type="OrthoDB" id="662998at2"/>
<evidence type="ECO:0000313" key="2">
    <source>
        <dbReference type="EMBL" id="SIO52206.1"/>
    </source>
</evidence>
<feature type="transmembrane region" description="Helical" evidence="1">
    <location>
        <begin position="197"/>
        <end position="218"/>
    </location>
</feature>
<keyword evidence="3" id="KW-1185">Reference proteome</keyword>
<gene>
    <name evidence="2" type="ORF">SAMN04488055_5188</name>
</gene>
<dbReference type="EMBL" id="FSRA01000002">
    <property type="protein sequence ID" value="SIO52206.1"/>
    <property type="molecule type" value="Genomic_DNA"/>
</dbReference>
<protein>
    <submittedName>
        <fullName evidence="2">Uncharacterized protein</fullName>
    </submittedName>
</protein>
<organism evidence="2 3">
    <name type="scientific">Chitinophaga niabensis</name>
    <dbReference type="NCBI Taxonomy" id="536979"/>
    <lineage>
        <taxon>Bacteria</taxon>
        <taxon>Pseudomonadati</taxon>
        <taxon>Bacteroidota</taxon>
        <taxon>Chitinophagia</taxon>
        <taxon>Chitinophagales</taxon>
        <taxon>Chitinophagaceae</taxon>
        <taxon>Chitinophaga</taxon>
    </lineage>
</organism>